<organism evidence="1 2">
    <name type="scientific">Prochlorococcus marinus (strain MIT 9303)</name>
    <dbReference type="NCBI Taxonomy" id="59922"/>
    <lineage>
        <taxon>Bacteria</taxon>
        <taxon>Bacillati</taxon>
        <taxon>Cyanobacteriota</taxon>
        <taxon>Cyanophyceae</taxon>
        <taxon>Synechococcales</taxon>
        <taxon>Prochlorococcaceae</taxon>
        <taxon>Prochlorococcus</taxon>
    </lineage>
</organism>
<gene>
    <name evidence="1" type="ordered locus">P9303_26791</name>
</gene>
<dbReference type="KEGG" id="pmf:P9303_26791"/>
<accession>A2CD49</accession>
<dbReference type="HOGENOM" id="CLU_3010690_0_0_3"/>
<evidence type="ECO:0000313" key="1">
    <source>
        <dbReference type="EMBL" id="ABM79409.1"/>
    </source>
</evidence>
<proteinExistence type="predicted"/>
<name>A2CD49_PROM3</name>
<dbReference type="Proteomes" id="UP000002274">
    <property type="component" value="Chromosome"/>
</dbReference>
<reference evidence="1 2" key="1">
    <citation type="journal article" date="2007" name="PLoS Genet.">
        <title>Patterns and implications of gene gain and loss in the evolution of Prochlorococcus.</title>
        <authorList>
            <person name="Kettler G.C."/>
            <person name="Martiny A.C."/>
            <person name="Huang K."/>
            <person name="Zucker J."/>
            <person name="Coleman M.L."/>
            <person name="Rodrigue S."/>
            <person name="Chen F."/>
            <person name="Lapidus A."/>
            <person name="Ferriera S."/>
            <person name="Johnson J."/>
            <person name="Steglich C."/>
            <person name="Church G.M."/>
            <person name="Richardson P."/>
            <person name="Chisholm S.W."/>
        </authorList>
    </citation>
    <scope>NUCLEOTIDE SEQUENCE [LARGE SCALE GENOMIC DNA]</scope>
    <source>
        <strain evidence="1 2">MIT 9303</strain>
    </source>
</reference>
<protein>
    <submittedName>
        <fullName evidence="1">Uncharacterized protein</fullName>
    </submittedName>
</protein>
<evidence type="ECO:0000313" key="2">
    <source>
        <dbReference type="Proteomes" id="UP000002274"/>
    </source>
</evidence>
<dbReference type="AlphaFoldDB" id="A2CD49"/>
<dbReference type="EMBL" id="CP000554">
    <property type="protein sequence ID" value="ABM79409.1"/>
    <property type="molecule type" value="Genomic_DNA"/>
</dbReference>
<sequence>MQHRYLERVGWEDLASYNSAIESIIAEGNAHKKVKIIPRKIDIKIGISLIPFSFAR</sequence>